<dbReference type="AlphaFoldDB" id="A0AAD7CEG0"/>
<reference evidence="3" key="1">
    <citation type="submission" date="2023-03" db="EMBL/GenBank/DDBJ databases">
        <title>Massive genome expansion in bonnet fungi (Mycena s.s.) driven by repeated elements and novel gene families across ecological guilds.</title>
        <authorList>
            <consortium name="Lawrence Berkeley National Laboratory"/>
            <person name="Harder C.B."/>
            <person name="Miyauchi S."/>
            <person name="Viragh M."/>
            <person name="Kuo A."/>
            <person name="Thoen E."/>
            <person name="Andreopoulos B."/>
            <person name="Lu D."/>
            <person name="Skrede I."/>
            <person name="Drula E."/>
            <person name="Henrissat B."/>
            <person name="Morin E."/>
            <person name="Kohler A."/>
            <person name="Barry K."/>
            <person name="LaButti K."/>
            <person name="Morin E."/>
            <person name="Salamov A."/>
            <person name="Lipzen A."/>
            <person name="Mereny Z."/>
            <person name="Hegedus B."/>
            <person name="Baldrian P."/>
            <person name="Stursova M."/>
            <person name="Weitz H."/>
            <person name="Taylor A."/>
            <person name="Grigoriev I.V."/>
            <person name="Nagy L.G."/>
            <person name="Martin F."/>
            <person name="Kauserud H."/>
        </authorList>
    </citation>
    <scope>NUCLEOTIDE SEQUENCE</scope>
    <source>
        <strain evidence="3">9284</strain>
    </source>
</reference>
<sequence length="298" mass="33347">MLHSPDGSFSAWIATDGVEVPEYHVATSADQKTVTCWIPSEMGKRFSIHWKNSSYTTHTQGDIKLDGNSFVGKILYGDEDFPVSAVKEGVTDATMIRHFVFSSLELTDDDDLLNQAQNAENVGSIQLNIYPIEILSTNSKRRNHSYELQNLTLHERSKKAITQQIKLAEPEPVRKKSNTSVSTRPTGPDLVRFCFNYRPLDVLQANGMAPAPKNSKRKASSEEPSESTTSDLEEMRVLRRKLTALEAKVKKEKKPPAEVDGSVIDLTVDADEPRRSKKVKREGSDRRPFNSGEVIDLT</sequence>
<evidence type="ECO:0000256" key="1">
    <source>
        <dbReference type="SAM" id="MobiDB-lite"/>
    </source>
</evidence>
<gene>
    <name evidence="3" type="ORF">FB45DRAFT_1019050</name>
</gene>
<name>A0AAD7CEG0_9AGAR</name>
<feature type="domain" description="DUF7918" evidence="2">
    <location>
        <begin position="13"/>
        <end position="210"/>
    </location>
</feature>
<protein>
    <recommendedName>
        <fullName evidence="2">DUF7918 domain-containing protein</fullName>
    </recommendedName>
</protein>
<keyword evidence="4" id="KW-1185">Reference proteome</keyword>
<feature type="region of interest" description="Disordered" evidence="1">
    <location>
        <begin position="206"/>
        <end position="298"/>
    </location>
</feature>
<accession>A0AAD7CEG0</accession>
<dbReference type="PANTHER" id="PTHR36223">
    <property type="entry name" value="BETA-LACTAMASE-TYPE TRANSPEPTIDASE FOLD DOMAIN CONTAINING PROTEIN"/>
    <property type="match status" value="1"/>
</dbReference>
<proteinExistence type="predicted"/>
<dbReference type="InterPro" id="IPR057678">
    <property type="entry name" value="DUF7918"/>
</dbReference>
<evidence type="ECO:0000313" key="4">
    <source>
        <dbReference type="Proteomes" id="UP001221142"/>
    </source>
</evidence>
<organism evidence="3 4">
    <name type="scientific">Roridomyces roridus</name>
    <dbReference type="NCBI Taxonomy" id="1738132"/>
    <lineage>
        <taxon>Eukaryota</taxon>
        <taxon>Fungi</taxon>
        <taxon>Dikarya</taxon>
        <taxon>Basidiomycota</taxon>
        <taxon>Agaricomycotina</taxon>
        <taxon>Agaricomycetes</taxon>
        <taxon>Agaricomycetidae</taxon>
        <taxon>Agaricales</taxon>
        <taxon>Marasmiineae</taxon>
        <taxon>Mycenaceae</taxon>
        <taxon>Roridomyces</taxon>
    </lineage>
</organism>
<dbReference type="Proteomes" id="UP001221142">
    <property type="component" value="Unassembled WGS sequence"/>
</dbReference>
<evidence type="ECO:0000313" key="3">
    <source>
        <dbReference type="EMBL" id="KAJ7646748.1"/>
    </source>
</evidence>
<dbReference type="Pfam" id="PF25534">
    <property type="entry name" value="DUF7918"/>
    <property type="match status" value="1"/>
</dbReference>
<dbReference type="EMBL" id="JARKIF010000002">
    <property type="protein sequence ID" value="KAJ7646748.1"/>
    <property type="molecule type" value="Genomic_DNA"/>
</dbReference>
<evidence type="ECO:0000259" key="2">
    <source>
        <dbReference type="Pfam" id="PF25534"/>
    </source>
</evidence>
<dbReference type="PANTHER" id="PTHR36223:SF1">
    <property type="entry name" value="TRANSCRIPTION ELONGATION FACTOR EAF N-TERMINAL DOMAIN-CONTAINING PROTEIN"/>
    <property type="match status" value="1"/>
</dbReference>
<comment type="caution">
    <text evidence="3">The sequence shown here is derived from an EMBL/GenBank/DDBJ whole genome shotgun (WGS) entry which is preliminary data.</text>
</comment>